<name>A0A147DS95_9MICO</name>
<dbReference type="GO" id="GO:0035529">
    <property type="term" value="F:NADH pyrophosphatase activity"/>
    <property type="evidence" value="ECO:0007669"/>
    <property type="project" value="TreeGrafter"/>
</dbReference>
<dbReference type="GO" id="GO:0019677">
    <property type="term" value="P:NAD+ catabolic process"/>
    <property type="evidence" value="ECO:0007669"/>
    <property type="project" value="TreeGrafter"/>
</dbReference>
<dbReference type="Proteomes" id="UP000078335">
    <property type="component" value="Unassembled WGS sequence"/>
</dbReference>
<feature type="domain" description="Nudix hydrolase" evidence="11">
    <location>
        <begin position="169"/>
        <end position="301"/>
    </location>
</feature>
<dbReference type="NCBIfam" id="NF001299">
    <property type="entry name" value="PRK00241.1"/>
    <property type="match status" value="1"/>
</dbReference>
<evidence type="ECO:0000256" key="10">
    <source>
        <dbReference type="RuleBase" id="RU003476"/>
    </source>
</evidence>
<dbReference type="PATRIC" id="fig|465820.3.peg.878"/>
<dbReference type="SUPFAM" id="SSF55811">
    <property type="entry name" value="Nudix"/>
    <property type="match status" value="1"/>
</dbReference>
<accession>A0A147DS95</accession>
<dbReference type="InterPro" id="IPR015375">
    <property type="entry name" value="NADH_PPase-like_N"/>
</dbReference>
<dbReference type="InterPro" id="IPR049734">
    <property type="entry name" value="NudC-like_C"/>
</dbReference>
<comment type="caution">
    <text evidence="13">The sequence shown here is derived from an EMBL/GenBank/DDBJ whole genome shotgun (WGS) entry which is preliminary data.</text>
</comment>
<evidence type="ECO:0000256" key="3">
    <source>
        <dbReference type="ARBA" id="ARBA00009595"/>
    </source>
</evidence>
<evidence type="ECO:0000313" key="14">
    <source>
        <dbReference type="Proteomes" id="UP000072763"/>
    </source>
</evidence>
<keyword evidence="6 10" id="KW-0378">Hydrolase</keyword>
<comment type="cofactor">
    <cofactor evidence="2">
        <name>Zn(2+)</name>
        <dbReference type="ChEBI" id="CHEBI:29105"/>
    </cofactor>
</comment>
<dbReference type="Gene3D" id="3.90.79.10">
    <property type="entry name" value="Nucleoside Triphosphate Pyrophosphohydrolase"/>
    <property type="match status" value="1"/>
</dbReference>
<dbReference type="InterPro" id="IPR015797">
    <property type="entry name" value="NUDIX_hydrolase-like_dom_sf"/>
</dbReference>
<dbReference type="RefSeq" id="WP_058728243.1">
    <property type="nucleotide sequence ID" value="NZ_LDRB01000019.1"/>
</dbReference>
<evidence type="ECO:0000313" key="15">
    <source>
        <dbReference type="Proteomes" id="UP000078335"/>
    </source>
</evidence>
<dbReference type="AlphaFoldDB" id="A0A147DS95"/>
<dbReference type="InterPro" id="IPR020084">
    <property type="entry name" value="NUDIX_hydrolase_CS"/>
</dbReference>
<evidence type="ECO:0000256" key="9">
    <source>
        <dbReference type="ARBA" id="ARBA00023679"/>
    </source>
</evidence>
<keyword evidence="7" id="KW-0460">Magnesium</keyword>
<dbReference type="EMBL" id="LDRB01000019">
    <property type="protein sequence ID" value="KTR41233.1"/>
    <property type="molecule type" value="Genomic_DNA"/>
</dbReference>
<dbReference type="GO" id="GO:0046872">
    <property type="term" value="F:metal ion binding"/>
    <property type="evidence" value="ECO:0007669"/>
    <property type="project" value="UniProtKB-KW"/>
</dbReference>
<evidence type="ECO:0000313" key="13">
    <source>
        <dbReference type="EMBL" id="KTR52688.1"/>
    </source>
</evidence>
<dbReference type="GO" id="GO:0006742">
    <property type="term" value="P:NADP+ catabolic process"/>
    <property type="evidence" value="ECO:0007669"/>
    <property type="project" value="TreeGrafter"/>
</dbReference>
<comment type="cofactor">
    <cofactor evidence="1">
        <name>Mg(2+)</name>
        <dbReference type="ChEBI" id="CHEBI:18420"/>
    </cofactor>
</comment>
<proteinExistence type="inferred from homology"/>
<dbReference type="EMBL" id="LDRC01000025">
    <property type="protein sequence ID" value="KTR52688.1"/>
    <property type="molecule type" value="Genomic_DNA"/>
</dbReference>
<dbReference type="InterPro" id="IPR000086">
    <property type="entry name" value="NUDIX_hydrolase_dom"/>
</dbReference>
<dbReference type="CDD" id="cd03429">
    <property type="entry name" value="NUDIX_NADH_pyrophosphatase_Nudt13"/>
    <property type="match status" value="1"/>
</dbReference>
<dbReference type="Proteomes" id="UP000072763">
    <property type="component" value="Unassembled WGS sequence"/>
</dbReference>
<dbReference type="GO" id="GO:0005829">
    <property type="term" value="C:cytosol"/>
    <property type="evidence" value="ECO:0007669"/>
    <property type="project" value="TreeGrafter"/>
</dbReference>
<dbReference type="Pfam" id="PF09296">
    <property type="entry name" value="NUDIX-like"/>
    <property type="match status" value="1"/>
</dbReference>
<dbReference type="PRINTS" id="PR00502">
    <property type="entry name" value="NUDIXFAMILY"/>
</dbReference>
<dbReference type="PANTHER" id="PTHR42904">
    <property type="entry name" value="NUDIX HYDROLASE, NUDC SUBFAMILY"/>
    <property type="match status" value="1"/>
</dbReference>
<evidence type="ECO:0000259" key="11">
    <source>
        <dbReference type="PROSITE" id="PS51462"/>
    </source>
</evidence>
<evidence type="ECO:0000256" key="7">
    <source>
        <dbReference type="ARBA" id="ARBA00022842"/>
    </source>
</evidence>
<dbReference type="Gene3D" id="3.90.79.20">
    <property type="match status" value="1"/>
</dbReference>
<dbReference type="Pfam" id="PF00293">
    <property type="entry name" value="NUDIX"/>
    <property type="match status" value="1"/>
</dbReference>
<sequence>MTVEFAARLPLSRNELDRDAEFRTTPDLDRVLRADPSVRWLPVRGAELLREDGGALRFVDAAAVPEDAVTLYLGRAVADAPDAPAGTRFVAALLDASAAAGIEPDDDAWVSLRMFGTELSARDQGLAVEAVAMANWHAVHGFSPRTGSPAEVVSGGWVRRDPEGHELFPRTDAAIIVGVTDADDRILLGSNAAWDADRYSLLAGFVEPGESLEDAVRREVWEESGVRVEEPEYLGSQPWPFPASLMLGFRARAVDGDPSTARPDGVEILDVRWFSRDEVRERAGDTLLLPGRTSIARAIIEEWYGGPLDVP</sequence>
<evidence type="ECO:0000256" key="5">
    <source>
        <dbReference type="ARBA" id="ARBA00022723"/>
    </source>
</evidence>
<dbReference type="STRING" id="465820.NS263_05250"/>
<evidence type="ECO:0000256" key="4">
    <source>
        <dbReference type="ARBA" id="ARBA00012381"/>
    </source>
</evidence>
<reference evidence="14 15" key="1">
    <citation type="journal article" date="2016" name="Front. Microbiol.">
        <title>Genomic Resource of Rice Seed Associated Bacteria.</title>
        <authorList>
            <person name="Midha S."/>
            <person name="Bansal K."/>
            <person name="Sharma S."/>
            <person name="Kumar N."/>
            <person name="Patil P.P."/>
            <person name="Chaudhry V."/>
            <person name="Patil P.B."/>
        </authorList>
    </citation>
    <scope>NUCLEOTIDE SEQUENCE [LARGE SCALE GENOMIC DNA]</scope>
    <source>
        <strain evidence="12 15">NS263</strain>
        <strain evidence="13 14">NS359</strain>
    </source>
</reference>
<dbReference type="InterPro" id="IPR020476">
    <property type="entry name" value="Nudix_hydrolase"/>
</dbReference>
<evidence type="ECO:0000313" key="12">
    <source>
        <dbReference type="EMBL" id="KTR41233.1"/>
    </source>
</evidence>
<keyword evidence="5" id="KW-0479">Metal-binding</keyword>
<evidence type="ECO:0000256" key="1">
    <source>
        <dbReference type="ARBA" id="ARBA00001946"/>
    </source>
</evidence>
<dbReference type="InterPro" id="IPR050241">
    <property type="entry name" value="NAD-cap_RNA_hydrolase_NudC"/>
</dbReference>
<keyword evidence="8" id="KW-0520">NAD</keyword>
<evidence type="ECO:0000256" key="2">
    <source>
        <dbReference type="ARBA" id="ARBA00001947"/>
    </source>
</evidence>
<evidence type="ECO:0000256" key="8">
    <source>
        <dbReference type="ARBA" id="ARBA00023027"/>
    </source>
</evidence>
<comment type="similarity">
    <text evidence="3">Belongs to the Nudix hydrolase family. NudC subfamily.</text>
</comment>
<dbReference type="PANTHER" id="PTHR42904:SF6">
    <property type="entry name" value="NAD-CAPPED RNA HYDROLASE NUDT12"/>
    <property type="match status" value="1"/>
</dbReference>
<organism evidence="13 14">
    <name type="scientific">Curtobacterium oceanosedimentum</name>
    <dbReference type="NCBI Taxonomy" id="465820"/>
    <lineage>
        <taxon>Bacteria</taxon>
        <taxon>Bacillati</taxon>
        <taxon>Actinomycetota</taxon>
        <taxon>Actinomycetes</taxon>
        <taxon>Micrococcales</taxon>
        <taxon>Microbacteriaceae</taxon>
        <taxon>Curtobacterium</taxon>
    </lineage>
</organism>
<keyword evidence="15" id="KW-1185">Reference proteome</keyword>
<comment type="catalytic activity">
    <reaction evidence="9">
        <text>a 5'-end NAD(+)-phospho-ribonucleoside in mRNA + H2O = a 5'-end phospho-adenosine-phospho-ribonucleoside in mRNA + beta-nicotinamide D-ribonucleotide + 2 H(+)</text>
        <dbReference type="Rhea" id="RHEA:60876"/>
        <dbReference type="Rhea" id="RHEA-COMP:15698"/>
        <dbReference type="Rhea" id="RHEA-COMP:15719"/>
        <dbReference type="ChEBI" id="CHEBI:14649"/>
        <dbReference type="ChEBI" id="CHEBI:15377"/>
        <dbReference type="ChEBI" id="CHEBI:15378"/>
        <dbReference type="ChEBI" id="CHEBI:144029"/>
        <dbReference type="ChEBI" id="CHEBI:144051"/>
    </reaction>
    <physiologicalReaction direction="left-to-right" evidence="9">
        <dbReference type="Rhea" id="RHEA:60877"/>
    </physiologicalReaction>
</comment>
<dbReference type="PROSITE" id="PS00893">
    <property type="entry name" value="NUDIX_BOX"/>
    <property type="match status" value="1"/>
</dbReference>
<gene>
    <name evidence="12" type="ORF">NS263_05250</name>
    <name evidence="13" type="ORF">NS359_05585</name>
</gene>
<dbReference type="OrthoDB" id="9791656at2"/>
<dbReference type="PROSITE" id="PS51462">
    <property type="entry name" value="NUDIX"/>
    <property type="match status" value="1"/>
</dbReference>
<evidence type="ECO:0000256" key="6">
    <source>
        <dbReference type="ARBA" id="ARBA00022801"/>
    </source>
</evidence>
<dbReference type="EC" id="3.6.1.22" evidence="4"/>
<protein>
    <recommendedName>
        <fullName evidence="4">NAD(+) diphosphatase</fullName>
        <ecNumber evidence="4">3.6.1.22</ecNumber>
    </recommendedName>
</protein>